<feature type="region of interest" description="Disordered" evidence="1">
    <location>
        <begin position="323"/>
        <end position="346"/>
    </location>
</feature>
<organism evidence="2 3">
    <name type="scientific">Hondaea fermentalgiana</name>
    <dbReference type="NCBI Taxonomy" id="2315210"/>
    <lineage>
        <taxon>Eukaryota</taxon>
        <taxon>Sar</taxon>
        <taxon>Stramenopiles</taxon>
        <taxon>Bigyra</taxon>
        <taxon>Labyrinthulomycetes</taxon>
        <taxon>Thraustochytrida</taxon>
        <taxon>Thraustochytriidae</taxon>
        <taxon>Hondaea</taxon>
    </lineage>
</organism>
<sequence>MSETGRVQSADALPKSFCGGRKPLWLSMKRARGALSDQGAVVDGLVDDGRDLDHDEDGEAIGLGEEPDMHLMSGGQNTCNGFEVPKDQVLNTLAVDETRKAASPGNVVVRAHTCTNRARHAGQGICLSCITSRNTYRRYIRTIAHVARDKFDTNLEDLMAMSKFQLLHKLAARMTIIEKSVKEEKRKMEQVQKSTFPPIAALVRYLENEGLLPETCFFYKFLYVTLHYWRRILEKGARGWVWDRCKFGAEVLTFFIGLRKLEGGRRACRYLISENEKTIKPRASGPTFDPHDVRLPIPPLPTLEARILQEKKESHREILGETVEDGTTTNTRAEVSGTHETSQNPDSHKLTRFAKLYHRAAGI</sequence>
<accession>A0A2R5GLL4</accession>
<dbReference type="AlphaFoldDB" id="A0A2R5GLL4"/>
<evidence type="ECO:0000256" key="1">
    <source>
        <dbReference type="SAM" id="MobiDB-lite"/>
    </source>
</evidence>
<comment type="caution">
    <text evidence="2">The sequence shown here is derived from an EMBL/GenBank/DDBJ whole genome shotgun (WGS) entry which is preliminary data.</text>
</comment>
<evidence type="ECO:0000313" key="2">
    <source>
        <dbReference type="EMBL" id="GBG29171.1"/>
    </source>
</evidence>
<evidence type="ECO:0000313" key="3">
    <source>
        <dbReference type="Proteomes" id="UP000241890"/>
    </source>
</evidence>
<name>A0A2R5GLL4_9STRA</name>
<feature type="compositionally biased region" description="Polar residues" evidence="1">
    <location>
        <begin position="325"/>
        <end position="345"/>
    </location>
</feature>
<dbReference type="EMBL" id="BEYU01000053">
    <property type="protein sequence ID" value="GBG29171.1"/>
    <property type="molecule type" value="Genomic_DNA"/>
</dbReference>
<dbReference type="Proteomes" id="UP000241890">
    <property type="component" value="Unassembled WGS sequence"/>
</dbReference>
<gene>
    <name evidence="2" type="ORF">FCC1311_053932</name>
</gene>
<reference evidence="2 3" key="1">
    <citation type="submission" date="2017-12" db="EMBL/GenBank/DDBJ databases">
        <title>Sequencing, de novo assembly and annotation of complete genome of a new Thraustochytrid species, strain FCC1311.</title>
        <authorList>
            <person name="Sedici K."/>
            <person name="Godart F."/>
            <person name="Aiese Cigliano R."/>
            <person name="Sanseverino W."/>
            <person name="Barakat M."/>
            <person name="Ortet P."/>
            <person name="Marechal E."/>
            <person name="Cagnac O."/>
            <person name="Amato A."/>
        </authorList>
    </citation>
    <scope>NUCLEOTIDE SEQUENCE [LARGE SCALE GENOMIC DNA]</scope>
</reference>
<dbReference type="InParanoid" id="A0A2R5GLL4"/>
<protein>
    <submittedName>
        <fullName evidence="2">Uncharacterized protein</fullName>
    </submittedName>
</protein>
<proteinExistence type="predicted"/>
<keyword evidence="3" id="KW-1185">Reference proteome</keyword>